<accession>A0AAU9TM05</accession>
<protein>
    <submittedName>
        <fullName evidence="1">Uncharacterized protein</fullName>
    </submittedName>
</protein>
<dbReference type="Proteomes" id="UP001153954">
    <property type="component" value="Unassembled WGS sequence"/>
</dbReference>
<reference evidence="1" key="1">
    <citation type="submission" date="2022-03" db="EMBL/GenBank/DDBJ databases">
        <authorList>
            <person name="Tunstrom K."/>
        </authorList>
    </citation>
    <scope>NUCLEOTIDE SEQUENCE</scope>
</reference>
<evidence type="ECO:0000313" key="2">
    <source>
        <dbReference type="Proteomes" id="UP001153954"/>
    </source>
</evidence>
<name>A0AAU9TM05_EUPED</name>
<sequence length="184" mass="21024">MESQADNITSEQILNALRLEYNKKAIGEFQLAGTVPASKVGTEIKNTLTIFGITPEDFTRAYSSVEFDFNQLKETFKSFCKDFNDPLYETIPSKALEFAAKMLFEYGPYIRTERRSKGDKAIRFRFPYSKKIKDKTGELSFKVVIVTTFKEMDIAKQVDDGKLILTFRQAGLLAMVTFSKAIEY</sequence>
<evidence type="ECO:0000313" key="1">
    <source>
        <dbReference type="EMBL" id="CAH2088639.1"/>
    </source>
</evidence>
<keyword evidence="2" id="KW-1185">Reference proteome</keyword>
<dbReference type="EMBL" id="CAKOGL010000007">
    <property type="protein sequence ID" value="CAH2088639.1"/>
    <property type="molecule type" value="Genomic_DNA"/>
</dbReference>
<dbReference type="AlphaFoldDB" id="A0AAU9TM05"/>
<comment type="caution">
    <text evidence="1">The sequence shown here is derived from an EMBL/GenBank/DDBJ whole genome shotgun (WGS) entry which is preliminary data.</text>
</comment>
<proteinExistence type="predicted"/>
<gene>
    <name evidence="1" type="ORF">EEDITHA_LOCUS4781</name>
</gene>
<organism evidence="1 2">
    <name type="scientific">Euphydryas editha</name>
    <name type="common">Edith's checkerspot</name>
    <dbReference type="NCBI Taxonomy" id="104508"/>
    <lineage>
        <taxon>Eukaryota</taxon>
        <taxon>Metazoa</taxon>
        <taxon>Ecdysozoa</taxon>
        <taxon>Arthropoda</taxon>
        <taxon>Hexapoda</taxon>
        <taxon>Insecta</taxon>
        <taxon>Pterygota</taxon>
        <taxon>Neoptera</taxon>
        <taxon>Endopterygota</taxon>
        <taxon>Lepidoptera</taxon>
        <taxon>Glossata</taxon>
        <taxon>Ditrysia</taxon>
        <taxon>Papilionoidea</taxon>
        <taxon>Nymphalidae</taxon>
        <taxon>Nymphalinae</taxon>
        <taxon>Euphydryas</taxon>
    </lineage>
</organism>